<feature type="transmembrane region" description="Helical" evidence="6">
    <location>
        <begin position="539"/>
        <end position="557"/>
    </location>
</feature>
<evidence type="ECO:0000313" key="8">
    <source>
        <dbReference type="EMBL" id="MCW7752685.1"/>
    </source>
</evidence>
<keyword evidence="9" id="KW-1185">Reference proteome</keyword>
<evidence type="ECO:0000259" key="7">
    <source>
        <dbReference type="PROSITE" id="PS50850"/>
    </source>
</evidence>
<proteinExistence type="predicted"/>
<evidence type="ECO:0000313" key="9">
    <source>
        <dbReference type="Proteomes" id="UP001209681"/>
    </source>
</evidence>
<dbReference type="EMBL" id="JAPFPW010000001">
    <property type="protein sequence ID" value="MCW7752685.1"/>
    <property type="molecule type" value="Genomic_DNA"/>
</dbReference>
<feature type="transmembrane region" description="Helical" evidence="6">
    <location>
        <begin position="615"/>
        <end position="640"/>
    </location>
</feature>
<reference evidence="8 9" key="1">
    <citation type="submission" date="2022-11" db="EMBL/GenBank/DDBJ databases">
        <title>Desulfobotulus tamanensis H1 sp. nov. - anaerobic, alkaliphilic, sulphate reducing bacterium isolated from terrestrial mud volcano.</title>
        <authorList>
            <person name="Frolova A."/>
            <person name="Merkel A.Y."/>
            <person name="Slobodkin A.I."/>
        </authorList>
    </citation>
    <scope>NUCLEOTIDE SEQUENCE [LARGE SCALE GENOMIC DNA]</scope>
    <source>
        <strain evidence="8 9">H1</strain>
    </source>
</reference>
<evidence type="ECO:0000256" key="1">
    <source>
        <dbReference type="ARBA" id="ARBA00004651"/>
    </source>
</evidence>
<keyword evidence="4 6" id="KW-1133">Transmembrane helix</keyword>
<dbReference type="RefSeq" id="WP_265423548.1">
    <property type="nucleotide sequence ID" value="NZ_JAPFPW010000001.1"/>
</dbReference>
<organism evidence="8 9">
    <name type="scientific">Desulfobotulus pelophilus</name>
    <dbReference type="NCBI Taxonomy" id="2823377"/>
    <lineage>
        <taxon>Bacteria</taxon>
        <taxon>Pseudomonadati</taxon>
        <taxon>Thermodesulfobacteriota</taxon>
        <taxon>Desulfobacteria</taxon>
        <taxon>Desulfobacterales</taxon>
        <taxon>Desulfobacteraceae</taxon>
        <taxon>Desulfobotulus</taxon>
    </lineage>
</organism>
<sequence>MRRNQSIIILSIIILFLSLSFMVILVSNSFEKIFVSSELAGYAVPQKDFKRKIEAALRFGKSLDNLIGIEKEMAGYAAMYQTLSNIEIYDARHIPVYSMRPLPEKYPYSAQIQGKRIDSPDPSMQLLETSDAYRIMLPLAGPAETWTGTGTTAGTMAGSLVFSFHKHEIKAEIRDFWGKRLILGAVIAILAGGALFTLLSRIPELNGHDLHQIIFFRVLTIIILTQAAFAGISVYQFHRDHVQLNKEKIQAQLQLLKSTTERILASGIALERISRMDVYLMEVIETNPEIASLTILDKAGNIQAYASKNDRQDMSAQKDGKSQDDLWVAVPLIKNTDNSVLGEIRAVLDKSSMKNLIRKLLLDSLTIALIASLLIVEQIYFMISHIRRKKRNPDKPHTDQDVLDNLMLARFAAFLFLLAFAMPVSFVPLQMRELYTPIPGLPKNIILGLPVSLEMLCALGASLVAGAMADKRDWRTPFVCGILMTTAGLFFSAMADNGLAFILARGVCGLGYGLSWMALQNFLFTHCSPTTRARGSSHFVAGIFSGHICGTALGAILAERTGYPPVFLVGMLLALASLVFFMVFMQRFKGQTAPAPPELAVKASSLLVFMRDRNVVALTFFCIIPFSICQVGLLFFATPLYLNGLGMSQSDIGRVLMIYGLSVVYLAPQLSKIVDRRENKKPFIVAGGLLGGLGLSLLYIHQGFLMIVIAIFLLGLASSIGSSAQTAFALKLRSTENFGVGKAMSIQRAADKLGQMLGPLTLGALMSGVSISQGLVVLGLGYMLLSILFLFFAREGLQAKT</sequence>
<feature type="transmembrane region" description="Helical" evidence="6">
    <location>
        <begin position="7"/>
        <end position="27"/>
    </location>
</feature>
<dbReference type="SUPFAM" id="SSF103473">
    <property type="entry name" value="MFS general substrate transporter"/>
    <property type="match status" value="1"/>
</dbReference>
<keyword evidence="3 6" id="KW-0812">Transmembrane</keyword>
<evidence type="ECO:0000256" key="4">
    <source>
        <dbReference type="ARBA" id="ARBA00022989"/>
    </source>
</evidence>
<feature type="transmembrane region" description="Helical" evidence="6">
    <location>
        <begin position="652"/>
        <end position="671"/>
    </location>
</feature>
<evidence type="ECO:0000256" key="6">
    <source>
        <dbReference type="SAM" id="Phobius"/>
    </source>
</evidence>
<gene>
    <name evidence="8" type="ORF">OOT00_01640</name>
</gene>
<evidence type="ECO:0000256" key="5">
    <source>
        <dbReference type="ARBA" id="ARBA00023136"/>
    </source>
</evidence>
<feature type="transmembrane region" description="Helical" evidence="6">
    <location>
        <begin position="476"/>
        <end position="493"/>
    </location>
</feature>
<feature type="transmembrane region" description="Helical" evidence="6">
    <location>
        <begin position="563"/>
        <end position="584"/>
    </location>
</feature>
<dbReference type="InterPro" id="IPR011701">
    <property type="entry name" value="MFS"/>
</dbReference>
<feature type="transmembrane region" description="Helical" evidence="6">
    <location>
        <begin position="499"/>
        <end position="519"/>
    </location>
</feature>
<dbReference type="InterPro" id="IPR050189">
    <property type="entry name" value="MFS_Efflux_Transporters"/>
</dbReference>
<dbReference type="InterPro" id="IPR020846">
    <property type="entry name" value="MFS_dom"/>
</dbReference>
<dbReference type="PROSITE" id="PS50850">
    <property type="entry name" value="MFS"/>
    <property type="match status" value="1"/>
</dbReference>
<dbReference type="PANTHER" id="PTHR43124:SF3">
    <property type="entry name" value="CHLORAMPHENICOL EFFLUX PUMP RV0191"/>
    <property type="match status" value="1"/>
</dbReference>
<evidence type="ECO:0000256" key="3">
    <source>
        <dbReference type="ARBA" id="ARBA00022692"/>
    </source>
</evidence>
<dbReference type="Gene3D" id="1.20.1250.20">
    <property type="entry name" value="MFS general substrate transporter like domains"/>
    <property type="match status" value="1"/>
</dbReference>
<comment type="subcellular location">
    <subcellularLocation>
        <location evidence="1">Cell membrane</location>
        <topology evidence="1">Multi-pass membrane protein</topology>
    </subcellularLocation>
</comment>
<evidence type="ECO:0000256" key="2">
    <source>
        <dbReference type="ARBA" id="ARBA00022475"/>
    </source>
</evidence>
<dbReference type="Proteomes" id="UP001209681">
    <property type="component" value="Unassembled WGS sequence"/>
</dbReference>
<feature type="transmembrane region" description="Helical" evidence="6">
    <location>
        <begin position="181"/>
        <end position="202"/>
    </location>
</feature>
<name>A0ABT3N5G0_9BACT</name>
<dbReference type="PANTHER" id="PTHR43124">
    <property type="entry name" value="PURINE EFFLUX PUMP PBUE"/>
    <property type="match status" value="1"/>
</dbReference>
<protein>
    <submittedName>
        <fullName evidence="8">MFS transporter</fullName>
    </submittedName>
</protein>
<feature type="transmembrane region" description="Helical" evidence="6">
    <location>
        <begin position="775"/>
        <end position="793"/>
    </location>
</feature>
<keyword evidence="5 6" id="KW-0472">Membrane</keyword>
<dbReference type="Pfam" id="PF07690">
    <property type="entry name" value="MFS_1"/>
    <property type="match status" value="1"/>
</dbReference>
<comment type="caution">
    <text evidence="8">The sequence shown here is derived from an EMBL/GenBank/DDBJ whole genome shotgun (WGS) entry which is preliminary data.</text>
</comment>
<accession>A0ABT3N5G0</accession>
<dbReference type="InterPro" id="IPR036259">
    <property type="entry name" value="MFS_trans_sf"/>
</dbReference>
<feature type="domain" description="Major facilitator superfamily (MFS) profile" evidence="7">
    <location>
        <begin position="405"/>
        <end position="798"/>
    </location>
</feature>
<feature type="transmembrane region" description="Helical" evidence="6">
    <location>
        <begin position="402"/>
        <end position="425"/>
    </location>
</feature>
<keyword evidence="2" id="KW-1003">Cell membrane</keyword>
<feature type="transmembrane region" description="Helical" evidence="6">
    <location>
        <begin position="360"/>
        <end position="381"/>
    </location>
</feature>
<feature type="transmembrane region" description="Helical" evidence="6">
    <location>
        <begin position="214"/>
        <end position="237"/>
    </location>
</feature>